<dbReference type="EMBL" id="JBHUNA010000018">
    <property type="protein sequence ID" value="MFD2760885.1"/>
    <property type="molecule type" value="Genomic_DNA"/>
</dbReference>
<dbReference type="SUPFAM" id="SSF53850">
    <property type="entry name" value="Periplasmic binding protein-like II"/>
    <property type="match status" value="1"/>
</dbReference>
<organism evidence="6 7">
    <name type="scientific">Lentibacillus juripiscarius</name>
    <dbReference type="NCBI Taxonomy" id="257446"/>
    <lineage>
        <taxon>Bacteria</taxon>
        <taxon>Bacillati</taxon>
        <taxon>Bacillota</taxon>
        <taxon>Bacilli</taxon>
        <taxon>Bacillales</taxon>
        <taxon>Bacillaceae</taxon>
        <taxon>Lentibacillus</taxon>
    </lineage>
</organism>
<proteinExistence type="inferred from homology"/>
<keyword evidence="4" id="KW-0804">Transcription</keyword>
<dbReference type="SUPFAM" id="SSF46785">
    <property type="entry name" value="Winged helix' DNA-binding domain"/>
    <property type="match status" value="1"/>
</dbReference>
<keyword evidence="7" id="KW-1185">Reference proteome</keyword>
<dbReference type="RefSeq" id="WP_382392820.1">
    <property type="nucleotide sequence ID" value="NZ_JBHUNA010000018.1"/>
</dbReference>
<comment type="caution">
    <text evidence="6">The sequence shown here is derived from an EMBL/GenBank/DDBJ whole genome shotgun (WGS) entry which is preliminary data.</text>
</comment>
<evidence type="ECO:0000256" key="3">
    <source>
        <dbReference type="ARBA" id="ARBA00023125"/>
    </source>
</evidence>
<dbReference type="InterPro" id="IPR005119">
    <property type="entry name" value="LysR_subst-bd"/>
</dbReference>
<dbReference type="InterPro" id="IPR036390">
    <property type="entry name" value="WH_DNA-bd_sf"/>
</dbReference>
<keyword evidence="3" id="KW-0238">DNA-binding</keyword>
<comment type="similarity">
    <text evidence="1">Belongs to the LysR transcriptional regulatory family.</text>
</comment>
<dbReference type="CDD" id="cd05466">
    <property type="entry name" value="PBP2_LTTR_substrate"/>
    <property type="match status" value="1"/>
</dbReference>
<dbReference type="Gene3D" id="1.10.10.10">
    <property type="entry name" value="Winged helix-like DNA-binding domain superfamily/Winged helix DNA-binding domain"/>
    <property type="match status" value="1"/>
</dbReference>
<protein>
    <submittedName>
        <fullName evidence="6">LysR family transcriptional regulator</fullName>
    </submittedName>
</protein>
<reference evidence="7" key="1">
    <citation type="journal article" date="2019" name="Int. J. Syst. Evol. Microbiol.">
        <title>The Global Catalogue of Microorganisms (GCM) 10K type strain sequencing project: providing services to taxonomists for standard genome sequencing and annotation.</title>
        <authorList>
            <consortium name="The Broad Institute Genomics Platform"/>
            <consortium name="The Broad Institute Genome Sequencing Center for Infectious Disease"/>
            <person name="Wu L."/>
            <person name="Ma J."/>
        </authorList>
    </citation>
    <scope>NUCLEOTIDE SEQUENCE [LARGE SCALE GENOMIC DNA]</scope>
    <source>
        <strain evidence="7">TISTR 1535</strain>
    </source>
</reference>
<dbReference type="Proteomes" id="UP001597502">
    <property type="component" value="Unassembled WGS sequence"/>
</dbReference>
<dbReference type="Gene3D" id="3.40.190.290">
    <property type="match status" value="1"/>
</dbReference>
<evidence type="ECO:0000256" key="1">
    <source>
        <dbReference type="ARBA" id="ARBA00009437"/>
    </source>
</evidence>
<dbReference type="PROSITE" id="PS50931">
    <property type="entry name" value="HTH_LYSR"/>
    <property type="match status" value="1"/>
</dbReference>
<name>A0ABW5V8C9_9BACI</name>
<evidence type="ECO:0000259" key="5">
    <source>
        <dbReference type="PROSITE" id="PS50931"/>
    </source>
</evidence>
<dbReference type="Pfam" id="PF03466">
    <property type="entry name" value="LysR_substrate"/>
    <property type="match status" value="1"/>
</dbReference>
<evidence type="ECO:0000313" key="6">
    <source>
        <dbReference type="EMBL" id="MFD2760885.1"/>
    </source>
</evidence>
<evidence type="ECO:0000256" key="2">
    <source>
        <dbReference type="ARBA" id="ARBA00023015"/>
    </source>
</evidence>
<feature type="domain" description="HTH lysR-type" evidence="5">
    <location>
        <begin position="1"/>
        <end position="60"/>
    </location>
</feature>
<dbReference type="PANTHER" id="PTHR30126:SF78">
    <property type="entry name" value="HTH LYSR-TYPE DOMAIN-CONTAINING PROTEIN"/>
    <property type="match status" value="1"/>
</dbReference>
<sequence>MLLKYQNWEMLDALYSTGNITQTAKHLFLSQPTLTTRIKSLEEYYGVQLIIRKQRGITFTPEGEELALHAKRMLREQTKIEEKLNNMKQEVTGTLRVGASNFFALNKMPKILRLFKQTYPNVEFQVVTGWSSDIHRRILNHDVHISFIKGDYNWNDQKELLYEEEVCIASPWNFAWGDLPKMPRIDYHTDEKMKIIADNWWYSNYEEHPNINIQVNQVETCKEMVINGLGYAIMANLVVRPYPDLVIKNLNHPTGNPITRKTWMYFHEDSLQMNIVKAFVQFIKTLDVKGL</sequence>
<dbReference type="InterPro" id="IPR000847">
    <property type="entry name" value="LysR_HTH_N"/>
</dbReference>
<accession>A0ABW5V8C9</accession>
<keyword evidence="2" id="KW-0805">Transcription regulation</keyword>
<gene>
    <name evidence="6" type="ORF">ACFSUO_07885</name>
</gene>
<dbReference type="PANTHER" id="PTHR30126">
    <property type="entry name" value="HTH-TYPE TRANSCRIPTIONAL REGULATOR"/>
    <property type="match status" value="1"/>
</dbReference>
<evidence type="ECO:0000313" key="7">
    <source>
        <dbReference type="Proteomes" id="UP001597502"/>
    </source>
</evidence>
<dbReference type="PRINTS" id="PR00039">
    <property type="entry name" value="HTHLYSR"/>
</dbReference>
<dbReference type="Pfam" id="PF00126">
    <property type="entry name" value="HTH_1"/>
    <property type="match status" value="1"/>
</dbReference>
<dbReference type="InterPro" id="IPR036388">
    <property type="entry name" value="WH-like_DNA-bd_sf"/>
</dbReference>
<evidence type="ECO:0000256" key="4">
    <source>
        <dbReference type="ARBA" id="ARBA00023163"/>
    </source>
</evidence>